<dbReference type="VEuPathDB" id="FungiDB:MCYG_03271"/>
<dbReference type="PANTHER" id="PTHR36102">
    <property type="entry name" value="CHROMOSOME 10, WHOLE GENOME SHOTGUN SEQUENCE"/>
    <property type="match status" value="1"/>
</dbReference>
<evidence type="ECO:0000256" key="1">
    <source>
        <dbReference type="SAM" id="MobiDB-lite"/>
    </source>
</evidence>
<dbReference type="InterPro" id="IPR047092">
    <property type="entry name" value="AFUB_07903/YDR124W-like_hel"/>
</dbReference>
<dbReference type="EMBL" id="DS995703">
    <property type="protein sequence ID" value="EEQ30452.1"/>
    <property type="molecule type" value="Genomic_DNA"/>
</dbReference>
<gene>
    <name evidence="3" type="ORF">MCYG_03271</name>
</gene>
<feature type="region of interest" description="Disordered" evidence="1">
    <location>
        <begin position="73"/>
        <end position="96"/>
    </location>
</feature>
<dbReference type="Proteomes" id="UP000002035">
    <property type="component" value="Unassembled WGS sequence"/>
</dbReference>
<dbReference type="Pfam" id="PF11001">
    <property type="entry name" value="AFUB_07903_YDR124W_hel"/>
    <property type="match status" value="1"/>
</dbReference>
<evidence type="ECO:0000313" key="4">
    <source>
        <dbReference type="Proteomes" id="UP000002035"/>
    </source>
</evidence>
<protein>
    <recommendedName>
        <fullName evidence="2">Subtelomeric hrmA-associated cluster protein AFUB-079030/YDR124W-like helical bundle domain-containing protein</fullName>
    </recommendedName>
</protein>
<dbReference type="STRING" id="554155.C5FL80"/>
<reference evidence="4" key="1">
    <citation type="journal article" date="2012" name="MBio">
        <title>Comparative genome analysis of Trichophyton rubrum and related dermatophytes reveals candidate genes involved in infection.</title>
        <authorList>
            <person name="Martinez D.A."/>
            <person name="Oliver B.G."/>
            <person name="Graeser Y."/>
            <person name="Goldberg J.M."/>
            <person name="Li W."/>
            <person name="Martinez-Rossi N.M."/>
            <person name="Monod M."/>
            <person name="Shelest E."/>
            <person name="Barton R.C."/>
            <person name="Birch E."/>
            <person name="Brakhage A.A."/>
            <person name="Chen Z."/>
            <person name="Gurr S.J."/>
            <person name="Heiman D."/>
            <person name="Heitman J."/>
            <person name="Kosti I."/>
            <person name="Rossi A."/>
            <person name="Saif S."/>
            <person name="Samalova M."/>
            <person name="Saunders C.W."/>
            <person name="Shea T."/>
            <person name="Summerbell R.C."/>
            <person name="Xu J."/>
            <person name="Young S."/>
            <person name="Zeng Q."/>
            <person name="Birren B.W."/>
            <person name="Cuomo C.A."/>
            <person name="White T.C."/>
        </authorList>
    </citation>
    <scope>NUCLEOTIDE SEQUENCE [LARGE SCALE GENOMIC DNA]</scope>
    <source>
        <strain evidence="4">ATCC MYA-4605 / CBS 113480</strain>
    </source>
</reference>
<proteinExistence type="predicted"/>
<dbReference type="AlphaFoldDB" id="C5FL80"/>
<name>C5FL80_ARTOC</name>
<dbReference type="InterPro" id="IPR021264">
    <property type="entry name" value="AFUB_079030/YDR124W-like"/>
</dbReference>
<dbReference type="HOGENOM" id="CLU_489980_0_0_1"/>
<dbReference type="OrthoDB" id="5338458at2759"/>
<feature type="compositionally biased region" description="Basic and acidic residues" evidence="1">
    <location>
        <begin position="161"/>
        <end position="173"/>
    </location>
</feature>
<feature type="region of interest" description="Disordered" evidence="1">
    <location>
        <begin position="155"/>
        <end position="178"/>
    </location>
</feature>
<organism evidence="3 4">
    <name type="scientific">Arthroderma otae (strain ATCC MYA-4605 / CBS 113480)</name>
    <name type="common">Microsporum canis</name>
    <dbReference type="NCBI Taxonomy" id="554155"/>
    <lineage>
        <taxon>Eukaryota</taxon>
        <taxon>Fungi</taxon>
        <taxon>Dikarya</taxon>
        <taxon>Ascomycota</taxon>
        <taxon>Pezizomycotina</taxon>
        <taxon>Eurotiomycetes</taxon>
        <taxon>Eurotiomycetidae</taxon>
        <taxon>Onygenales</taxon>
        <taxon>Arthrodermataceae</taxon>
        <taxon>Microsporum</taxon>
    </lineage>
</organism>
<dbReference type="PANTHER" id="PTHR36102:SF1">
    <property type="entry name" value="YDR124W-LIKE HELICAL BUNDLE DOMAIN-CONTAINING PROTEIN"/>
    <property type="match status" value="1"/>
</dbReference>
<accession>C5FL80</accession>
<dbReference type="GeneID" id="9230527"/>
<dbReference type="RefSeq" id="XP_002847765.1">
    <property type="nucleotide sequence ID" value="XM_002847719.1"/>
</dbReference>
<dbReference type="eggNOG" id="ENOG502S0ES">
    <property type="taxonomic scope" value="Eukaryota"/>
</dbReference>
<sequence>MVNSGRVVSFSRENIQCRSPHYFCLGIKDGRLEFYTSLPEFDGSVFTSEFGNYLAQTIGVNVTHSPLFAGDLDYKGIQPPTGKDSPPGSKRRRNDYTKFEELESVEMIPLEIGNRGMVEAYYESAFTAFQQINCSQIAKAYIKVIEPYKQVKHPYNGGRGARGEKGDPEETKPDWWPAGVTHRDPDHLKKPERIRLLIHIFRKLGQTYGITTNMLEEAGRNTKSQIKPYEKLDILDEIYKFIQETEAQIKTRKRQITLTWKGQSKPRIQGIECHYYRLAMYHATKLDKHKIWESKGPLNYRRIVALKDNPIIFQGPYPTRTPGPIPQGKTLTTVTSSTILEEFIQARRALWTHCKSLIYNMRRKSIYNANPDIPIAECNIVQTMYSLDPTLCFFYRLLPDYSTQSLGDNFTGKVTIEWMFLGNIQLENLPMETVFSYIDGVPDKLPWEKVVPIHDILKVLTPGSATVIRFPATLTIRDLYPASGPKVTAPWKRLALLDQIPRGIDALFFNVMSDSNWNVPAQDILQIAKKWTPQLEDLDKKEDILVVFLKICTKAF</sequence>
<keyword evidence="4" id="KW-1185">Reference proteome</keyword>
<feature type="domain" description="Subtelomeric hrmA-associated cluster protein AFUB-079030/YDR124W-like helical bundle" evidence="2">
    <location>
        <begin position="111"/>
        <end position="242"/>
    </location>
</feature>
<evidence type="ECO:0000313" key="3">
    <source>
        <dbReference type="EMBL" id="EEQ30452.1"/>
    </source>
</evidence>
<evidence type="ECO:0000259" key="2">
    <source>
        <dbReference type="Pfam" id="PF11001"/>
    </source>
</evidence>